<protein>
    <recommendedName>
        <fullName evidence="6">AA1-like domain-containing protein</fullName>
    </recommendedName>
</protein>
<evidence type="ECO:0000256" key="1">
    <source>
        <dbReference type="ARBA" id="ARBA00004613"/>
    </source>
</evidence>
<keyword evidence="8" id="KW-1185">Reference proteome</keyword>
<keyword evidence="4" id="KW-1015">Disulfide bond</keyword>
<sequence length="178" mass="19288">MPSLTPLLALLALTSTTTLAKPLARDEPVTFALTDINYSSNMVYSTPAHLATYGGTIQFNVTNNAPAAVPYVTKCSAYGRHLQDMFYGEIVYTCEQPVGAAGSTTFTFSRPDNSFAVNQTWTDYNGKTWFGQGSGKADLKCKSETWQNANWTMGQLYSTYTTTCETGSVTIVPTVVAV</sequence>
<evidence type="ECO:0000256" key="5">
    <source>
        <dbReference type="SAM" id="SignalP"/>
    </source>
</evidence>
<accession>A0A1Y1Z376</accession>
<evidence type="ECO:0000256" key="2">
    <source>
        <dbReference type="ARBA" id="ARBA00022525"/>
    </source>
</evidence>
<dbReference type="Proteomes" id="UP000193144">
    <property type="component" value="Unassembled WGS sequence"/>
</dbReference>
<comment type="caution">
    <text evidence="7">The sequence shown here is derived from an EMBL/GenBank/DDBJ whole genome shotgun (WGS) entry which is preliminary data.</text>
</comment>
<dbReference type="GO" id="GO:0005576">
    <property type="term" value="C:extracellular region"/>
    <property type="evidence" value="ECO:0007669"/>
    <property type="project" value="UniProtKB-SubCell"/>
</dbReference>
<gene>
    <name evidence="7" type="ORF">BCR34DRAFT_591181</name>
</gene>
<keyword evidence="3 5" id="KW-0732">Signal</keyword>
<keyword evidence="2" id="KW-0964">Secreted</keyword>
<proteinExistence type="predicted"/>
<feature type="chain" id="PRO_5012169197" description="AA1-like domain-containing protein" evidence="5">
    <location>
        <begin position="21"/>
        <end position="178"/>
    </location>
</feature>
<organism evidence="7 8">
    <name type="scientific">Clohesyomyces aquaticus</name>
    <dbReference type="NCBI Taxonomy" id="1231657"/>
    <lineage>
        <taxon>Eukaryota</taxon>
        <taxon>Fungi</taxon>
        <taxon>Dikarya</taxon>
        <taxon>Ascomycota</taxon>
        <taxon>Pezizomycotina</taxon>
        <taxon>Dothideomycetes</taxon>
        <taxon>Pleosporomycetidae</taxon>
        <taxon>Pleosporales</taxon>
        <taxon>Lindgomycetaceae</taxon>
        <taxon>Clohesyomyces</taxon>
    </lineage>
</organism>
<feature type="domain" description="AA1-like" evidence="6">
    <location>
        <begin position="44"/>
        <end position="164"/>
    </location>
</feature>
<evidence type="ECO:0000256" key="4">
    <source>
        <dbReference type="ARBA" id="ARBA00023157"/>
    </source>
</evidence>
<evidence type="ECO:0000256" key="3">
    <source>
        <dbReference type="ARBA" id="ARBA00022729"/>
    </source>
</evidence>
<evidence type="ECO:0000313" key="8">
    <source>
        <dbReference type="Proteomes" id="UP000193144"/>
    </source>
</evidence>
<dbReference type="EMBL" id="MCFA01000134">
    <property type="protein sequence ID" value="ORY04564.1"/>
    <property type="molecule type" value="Genomic_DNA"/>
</dbReference>
<reference evidence="7 8" key="1">
    <citation type="submission" date="2016-07" db="EMBL/GenBank/DDBJ databases">
        <title>Pervasive Adenine N6-methylation of Active Genes in Fungi.</title>
        <authorList>
            <consortium name="DOE Joint Genome Institute"/>
            <person name="Mondo S.J."/>
            <person name="Dannebaum R.O."/>
            <person name="Kuo R.C."/>
            <person name="Labutti K."/>
            <person name="Haridas S."/>
            <person name="Kuo A."/>
            <person name="Salamov A."/>
            <person name="Ahrendt S.R."/>
            <person name="Lipzen A."/>
            <person name="Sullivan W."/>
            <person name="Andreopoulos W.B."/>
            <person name="Clum A."/>
            <person name="Lindquist E."/>
            <person name="Daum C."/>
            <person name="Ramamoorthy G.K."/>
            <person name="Gryganskyi A."/>
            <person name="Culley D."/>
            <person name="Magnuson J.K."/>
            <person name="James T.Y."/>
            <person name="O'Malley M.A."/>
            <person name="Stajich J.E."/>
            <person name="Spatafora J.W."/>
            <person name="Visel A."/>
            <person name="Grigoriev I.V."/>
        </authorList>
    </citation>
    <scope>NUCLEOTIDE SEQUENCE [LARGE SCALE GENOMIC DNA]</scope>
    <source>
        <strain evidence="7 8">CBS 115471</strain>
    </source>
</reference>
<dbReference type="Pfam" id="PF16541">
    <property type="entry name" value="AltA1"/>
    <property type="match status" value="1"/>
</dbReference>
<dbReference type="OrthoDB" id="3539798at2759"/>
<name>A0A1Y1Z376_9PLEO</name>
<evidence type="ECO:0000313" key="7">
    <source>
        <dbReference type="EMBL" id="ORY04564.1"/>
    </source>
</evidence>
<dbReference type="InterPro" id="IPR032382">
    <property type="entry name" value="AltA1"/>
</dbReference>
<evidence type="ECO:0000259" key="6">
    <source>
        <dbReference type="Pfam" id="PF16541"/>
    </source>
</evidence>
<comment type="subcellular location">
    <subcellularLocation>
        <location evidence="1">Secreted</location>
    </subcellularLocation>
</comment>
<feature type="signal peptide" evidence="5">
    <location>
        <begin position="1"/>
        <end position="20"/>
    </location>
</feature>
<dbReference type="AlphaFoldDB" id="A0A1Y1Z376"/>